<proteinExistence type="predicted"/>
<evidence type="ECO:0008006" key="5">
    <source>
        <dbReference type="Google" id="ProtNLM"/>
    </source>
</evidence>
<dbReference type="KEGG" id="reh:H16_A3223"/>
<dbReference type="InterPro" id="IPR014729">
    <property type="entry name" value="Rossmann-like_a/b/a_fold"/>
</dbReference>
<dbReference type="EMBL" id="CP039287">
    <property type="protein sequence ID" value="QCC02053.1"/>
    <property type="molecule type" value="Genomic_DNA"/>
</dbReference>
<dbReference type="OrthoDB" id="9763290at2"/>
<keyword evidence="3" id="KW-1185">Reference proteome</keyword>
<evidence type="ECO:0000313" key="1">
    <source>
        <dbReference type="EMBL" id="CAJ94298.1"/>
    </source>
</evidence>
<sequence length="528" mass="57862">MLKATINIDDLVRTPRIHSGGIQVEGSDITPFPNPCLRTVFVQGKDRWIYAVLERGAQKLDDRLPTVHDARSFEDYASIHRTILSWPLDYVLIEAVSNGENAQLRITSGRLGVAPLYATVGVGRVLLSWDCADLISRGSHSADFEVLAHALGLRTFYASRQVCTGIALLTERSSLSLDANSASFAYPSAAPALSPHALRDGVDALGTFESYLEGAIGARPLDASACIAELSGGMDSASVAIAAARVLGGLKQSAGIVLAGTDHTIQNTRRRLIAREIGLRDASFDMSTHMPSLDLDPSAREPEHPLGEFYLEAFDEIWRHAATLGCHTLLTGIGGDELFPRYQTDKAAGDWKRPARLIAAERIARSILSRRAQVALDTEPLYCAPASVVPHTGLLAHASRSPYMLRRGLWPVNPLCDPALIGFCHRLPGEFRLDRQLLRQYLRTRLEHDLFPIGYKKETFDYVLPEVIGCHYARLSAQLRESALADFGLVDMTAVRKVLSGVADTRDVTATAPLAIFLFLERFMRQIA</sequence>
<organism evidence="1 3">
    <name type="scientific">Cupriavidus necator (strain ATCC 17699 / DSM 428 / KCTC 22496 / NCIMB 10442 / H16 / Stanier 337)</name>
    <name type="common">Ralstonia eutropha</name>
    <dbReference type="NCBI Taxonomy" id="381666"/>
    <lineage>
        <taxon>Bacteria</taxon>
        <taxon>Pseudomonadati</taxon>
        <taxon>Pseudomonadota</taxon>
        <taxon>Betaproteobacteria</taxon>
        <taxon>Burkholderiales</taxon>
        <taxon>Burkholderiaceae</taxon>
        <taxon>Cupriavidus</taxon>
    </lineage>
</organism>
<dbReference type="AlphaFoldDB" id="Q0K6S3"/>
<reference evidence="1 3" key="1">
    <citation type="journal article" date="2006" name="Nat. Biotechnol.">
        <title>Genome sequence of the bioplastic-producing 'Knallgas' bacterium Ralstonia eutropha H16.</title>
        <authorList>
            <person name="Pohlmann A."/>
            <person name="Fricke W.F."/>
            <person name="Reinecke F."/>
            <person name="Kusian B."/>
            <person name="Liesegang H."/>
            <person name="Cramm R."/>
            <person name="Eitinger T."/>
            <person name="Ewering C."/>
            <person name="Potter M."/>
            <person name="Schwartz E."/>
            <person name="Strittmatter A."/>
            <person name="Voss I."/>
            <person name="Gottschalk G."/>
            <person name="Steinbuechel A."/>
            <person name="Friedrich B."/>
            <person name="Bowien B."/>
        </authorList>
    </citation>
    <scope>NUCLEOTIDE SEQUENCE [LARGE SCALE GENOMIC DNA]</scope>
    <source>
        <strain evidence="3">ATCC 17699 / DSM 428 / KCTC 22496 / NCIMB 10442 / H16 / Stanier 337</strain>
        <strain evidence="1">H16</strain>
    </source>
</reference>
<dbReference type="Proteomes" id="UP000296079">
    <property type="component" value="Chromosome 1"/>
</dbReference>
<dbReference type="eggNOG" id="COG0367">
    <property type="taxonomic scope" value="Bacteria"/>
</dbReference>
<reference evidence="2 4" key="2">
    <citation type="submission" date="2019-04" db="EMBL/GenBank/DDBJ databases">
        <title>Long-read de novo sequencing of Cupriavidus necator H16.</title>
        <authorList>
            <person name="Little G.T."/>
            <person name="Ehsaan M."/>
            <person name="Arenas-Lopez C."/>
            <person name="Jawed K."/>
            <person name="Winzer K."/>
            <person name="Kovacs K."/>
            <person name="Malys N."/>
            <person name="Minton N.P."/>
        </authorList>
    </citation>
    <scope>NUCLEOTIDE SEQUENCE [LARGE SCALE GENOMIC DNA]</scope>
    <source>
        <strain evidence="2 4">H16</strain>
    </source>
</reference>
<dbReference type="Proteomes" id="UP000008210">
    <property type="component" value="Chromosome 1"/>
</dbReference>
<protein>
    <recommendedName>
        <fullName evidence="5">Asparagine synthase</fullName>
    </recommendedName>
</protein>
<dbReference type="SUPFAM" id="SSF52402">
    <property type="entry name" value="Adenine nucleotide alpha hydrolases-like"/>
    <property type="match status" value="1"/>
</dbReference>
<evidence type="ECO:0000313" key="3">
    <source>
        <dbReference type="Proteomes" id="UP000008210"/>
    </source>
</evidence>
<evidence type="ECO:0000313" key="2">
    <source>
        <dbReference type="EMBL" id="QCC02053.1"/>
    </source>
</evidence>
<dbReference type="RefSeq" id="WP_011616060.1">
    <property type="nucleotide sequence ID" value="NC_008313.1"/>
</dbReference>
<accession>Q0K6S3</accession>
<dbReference type="STRING" id="381666.H16_A3223"/>
<dbReference type="Gene3D" id="3.40.50.620">
    <property type="entry name" value="HUPs"/>
    <property type="match status" value="1"/>
</dbReference>
<dbReference type="EMBL" id="AM260479">
    <property type="protein sequence ID" value="CAJ94298.1"/>
    <property type="molecule type" value="Genomic_DNA"/>
</dbReference>
<evidence type="ECO:0000313" key="4">
    <source>
        <dbReference type="Proteomes" id="UP000296079"/>
    </source>
</evidence>
<gene>
    <name evidence="1" type="ordered locus">H16_A3223</name>
    <name evidence="2" type="ORF">E6A55_16415</name>
</gene>
<dbReference type="HOGENOM" id="CLU_522680_0_0_4"/>
<name>Q0K6S3_CUPNH</name>